<dbReference type="GO" id="GO:0043495">
    <property type="term" value="F:protein-membrane adaptor activity"/>
    <property type="evidence" value="ECO:0007669"/>
    <property type="project" value="TreeGrafter"/>
</dbReference>
<sequence length="2176" mass="238017">MSWWHTKLLRYGLRYGLSQTGLLEDTAIDLDNLDITFGKHNLIELKDVGLNIKRIAKLAQLPPCVRLETARVLSLRLTIPADFYQSSIVAEIDGVELLLQLDDASEKTSPQESNKSRYRSPPTARTPQHRKMNRRLHSPPAYDPGDLPEPEQELHIPTAEEVAQSFLMKQPSDERRELEATLAGNGKGVEESIVSESSDGGDTGTGMGIGVPAFLAGFLRGLGDRFRLEVKNVHIRVETVVPGELNERMLVTVRLKVGGVKVDRMDTLENNLLPNAERQRVVQLSDISVDLLAPIAAIPRHDGRSTSGRSIASSNTQPRSMRHQRASAETSKASVLQRSQAQLNDFATGSLVSHPLKESVVASSEVLQASHQRDLQTSMASVGTESFADALGDRQGEGTEMPSDFDIYPGDDNISWGNRRRNASPPTNHLWKSMASDDDLPESLILEEQPSANSQSSRSDSPPVVRRGDLISVHDGSIRGPGSWPRLDGSPQRRRLQQGPGSWPALDQMQHNATKPLTQVLTAATASTTYKAGAIPQQGETDNTELQTPTGSDDDDDDYEAGSNELLESRMFSHEEAQSIYMSAVMDSPKMAIPGGWGVDTQSEISELLTDERLPTSRHAGRAGPNIPDSGLSIDGHTSGYATPRAQTPNPSADATRTPDPHHEMETRQLVHIDTFSISIPSSRATTSDDAETRPLQSQHLAKSVYGTRGMPGTFSVYSELTSSRMRGAPTGNDQSNSAYLPEPLQSSAAQGNTIDVAFGTVQMQVDIPTGRVLHTLSAKMESSLNDARTEKSDTKHAQSLADRPSPTISVRIERLICSLRETVDNQSLAAPNESDGLIDAIAEQVRLGTSPHTTLRIGDLTIRLGGKDLLTFDHDNRNSSSASQIMLKDSPAIAMDVVRNRVLVNKRPVTDVTLHTASLNLSVDLTVIDETFDSFGGLSGVLELGSSMLSESAANSPTSAKAPKGVRFAGDSEGSQDLEPEVKLNGRINAISVALRGAPCSVLLQTSTTRLVYREVGMIATVDRVTLKGPIVKDPAQPVPIVADLATVRVEFHQQPQDKDLERLLSLLTPSKDKYDNDDDILIDTLLRQRRKGSLLRAAVGDVKFKVNSLECLPTLVALSDELVKLSAVTKYLPEDDRPGLLTLLRIKSGEARFPVNGRFGLLRCTLQDLHLAHVGLPALLAFAIGDMAADQVDGTSLLHALVPSAEVDGLPMVMARMLGDEEEPTVKIKLFNVGVEYSVPVLLDLTDMAENLDANEIVHVIAQSVADLTMDVKGPKLERLSSDFSIPPAKRTNIKLLVHDSAIGLTPQRLLSKAYFVLTDAYVSTLVPPEDTLSVKLELRKASLFLTDRILGGPSDTVPQTANAVNYTDTTQRLASTLSKQGFVSMGSIMSARVAVRVGPGSLNSKLVEVNVNNELCLLETCADSTQTLIATLSALAPPTPPDKQPKYNVEPMTIEDMMASFTGDPCAKPGLTTETLFDAEADQEDELDMMMGASGLSVADDLLAASDMTASVYLPMGGDIDGPDEDESTIGEDYPATVESLLEEEDPFEMPCSPLDTKLGDAALMRDLARQCKPALRDEPVDLGHYEIEDLGYDALGSGQQALGTHHRFNAPYAGRPKAKQQQVELPFILKLRDFHIIWHIYDGYDWQRTRDGIVEAVEQVEIKAEERRARRRQSLNDREDDDSVIGDFLFNSIYIGVPADHDAQELRRHVNRNIDEQISETESIPVSGMSRPTVNSTSGQPRRQRQRRRLKLGRSKNHKIAFELKGVSADVLMFPPNSGEVVSSVDLRVKDFEIFDKVPTSTWRKFLTHMNNDPSTREMAKPMFHIQLDNVKTLESHSASEIVLKVTVLPLRLHVDQDALDFITRFFEFKDELTVSNEPAGEQPFLQRVEIDTVDMCLDYKPKNVDYVGLRSGRTTEFMNFITLDASMIRLKHAIVYGLRGFDTLHQTLNDVWMPDIQSNQLPGILAGLAPVRSLVNLGSGVRDVVAIPVREYKKDGRIVRSIQKGAFQFGKTTASELARLGAKVALGTQTILTNAEQFLSPDMSSPSSTRPGTARTSSWHDAASEDDEPEQRAISAYANQPLGVFAGLRSARRYLEHDLLTAKDALIAVRGEFLESRGPGGVATAVARHAPTVLLRPVIGATRAVGTTLLGVGNQIDRDNLRRMDDKYKPR</sequence>
<keyword evidence="6" id="KW-0256">Endoplasmic reticulum</keyword>
<dbReference type="GO" id="GO:0034045">
    <property type="term" value="C:phagophore assembly site membrane"/>
    <property type="evidence" value="ECO:0007669"/>
    <property type="project" value="UniProtKB-SubCell"/>
</dbReference>
<evidence type="ECO:0000313" key="14">
    <source>
        <dbReference type="EMBL" id="KJX96581.1"/>
    </source>
</evidence>
<dbReference type="InterPro" id="IPR026849">
    <property type="entry name" value="ATG2"/>
</dbReference>
<evidence type="ECO:0000313" key="15">
    <source>
        <dbReference type="Proteomes" id="UP000033647"/>
    </source>
</evidence>
<dbReference type="Proteomes" id="UP000033647">
    <property type="component" value="Unassembled WGS sequence"/>
</dbReference>
<feature type="region of interest" description="Disordered" evidence="13">
    <location>
        <begin position="532"/>
        <end position="561"/>
    </location>
</feature>
<feature type="region of interest" description="Disordered" evidence="13">
    <location>
        <begin position="955"/>
        <end position="978"/>
    </location>
</feature>
<feature type="compositionally biased region" description="Polar residues" evidence="13">
    <location>
        <begin position="645"/>
        <end position="655"/>
    </location>
</feature>
<comment type="catalytic activity">
    <reaction evidence="12">
        <text>a 1,2-diacyl-sn-glycero-3-phosphocholine(in) = a 1,2-diacyl-sn-glycero-3-phosphocholine(out)</text>
        <dbReference type="Rhea" id="RHEA:38571"/>
        <dbReference type="ChEBI" id="CHEBI:57643"/>
    </reaction>
</comment>
<dbReference type="GO" id="GO:0034727">
    <property type="term" value="P:piecemeal microautophagy of the nucleus"/>
    <property type="evidence" value="ECO:0007669"/>
    <property type="project" value="TreeGrafter"/>
</dbReference>
<dbReference type="GO" id="GO:0061709">
    <property type="term" value="P:reticulophagy"/>
    <property type="evidence" value="ECO:0007669"/>
    <property type="project" value="TreeGrafter"/>
</dbReference>
<feature type="compositionally biased region" description="Basic and acidic residues" evidence="13">
    <location>
        <begin position="788"/>
        <end position="797"/>
    </location>
</feature>
<reference evidence="14 15" key="1">
    <citation type="submission" date="2015-03" db="EMBL/GenBank/DDBJ databases">
        <title>RNA-seq based gene annotation and comparative genomics of four Zymoseptoria species reveal species-specific pathogenicity related genes and transposable element activity.</title>
        <authorList>
            <person name="Grandaubert J."/>
            <person name="Bhattacharyya A."/>
            <person name="Stukenbrock E.H."/>
        </authorList>
    </citation>
    <scope>NUCLEOTIDE SEQUENCE [LARGE SCALE GENOMIC DNA]</scope>
    <source>
        <strain evidence="14 15">Zb18110</strain>
    </source>
</reference>
<feature type="region of interest" description="Disordered" evidence="13">
    <location>
        <begin position="447"/>
        <end position="508"/>
    </location>
</feature>
<keyword evidence="9" id="KW-0472">Membrane</keyword>
<dbReference type="STRING" id="1047168.A0A0F4GGR4"/>
<keyword evidence="7" id="KW-0072">Autophagy</keyword>
<evidence type="ECO:0000256" key="12">
    <source>
        <dbReference type="ARBA" id="ARBA00024631"/>
    </source>
</evidence>
<protein>
    <recommendedName>
        <fullName evidence="4">Autophagy-related protein 2</fullName>
    </recommendedName>
</protein>
<feature type="region of interest" description="Disordered" evidence="13">
    <location>
        <begin position="172"/>
        <end position="204"/>
    </location>
</feature>
<comment type="catalytic activity">
    <reaction evidence="10">
        <text>a 1,2-diacyl-sn-glycero-3-phospho-L-serine(in) = a 1,2-diacyl-sn-glycero-3-phospho-L-serine(out)</text>
        <dbReference type="Rhea" id="RHEA:38663"/>
        <dbReference type="ChEBI" id="CHEBI:57262"/>
    </reaction>
</comment>
<dbReference type="OrthoDB" id="18982at2759"/>
<evidence type="ECO:0000256" key="3">
    <source>
        <dbReference type="ARBA" id="ARBA00009714"/>
    </source>
</evidence>
<evidence type="ECO:0000256" key="9">
    <source>
        <dbReference type="ARBA" id="ARBA00023136"/>
    </source>
</evidence>
<evidence type="ECO:0000256" key="13">
    <source>
        <dbReference type="SAM" id="MobiDB-lite"/>
    </source>
</evidence>
<dbReference type="PANTHER" id="PTHR13190:SF1">
    <property type="entry name" value="AUTOPHAGY-RELATED 2, ISOFORM A"/>
    <property type="match status" value="1"/>
</dbReference>
<evidence type="ECO:0000256" key="7">
    <source>
        <dbReference type="ARBA" id="ARBA00023006"/>
    </source>
</evidence>
<dbReference type="EMBL" id="LAFY01000605">
    <property type="protein sequence ID" value="KJX96581.1"/>
    <property type="molecule type" value="Genomic_DNA"/>
</dbReference>
<feature type="region of interest" description="Disordered" evidence="13">
    <location>
        <begin position="784"/>
        <end position="805"/>
    </location>
</feature>
<feature type="compositionally biased region" description="Polar residues" evidence="13">
    <location>
        <begin position="2043"/>
        <end position="2064"/>
    </location>
</feature>
<keyword evidence="5" id="KW-0813">Transport</keyword>
<feature type="compositionally biased region" description="Polar residues" evidence="13">
    <location>
        <begin position="538"/>
        <end position="551"/>
    </location>
</feature>
<feature type="region of interest" description="Disordered" evidence="13">
    <location>
        <begin position="104"/>
        <end position="151"/>
    </location>
</feature>
<evidence type="ECO:0000256" key="11">
    <source>
        <dbReference type="ARBA" id="ARBA00024615"/>
    </source>
</evidence>
<feature type="compositionally biased region" description="Polar residues" evidence="13">
    <location>
        <begin position="305"/>
        <end position="319"/>
    </location>
</feature>
<evidence type="ECO:0000256" key="2">
    <source>
        <dbReference type="ARBA" id="ARBA00004623"/>
    </source>
</evidence>
<feature type="region of interest" description="Disordered" evidence="13">
    <location>
        <begin position="392"/>
        <end position="434"/>
    </location>
</feature>
<feature type="compositionally biased region" description="Polar residues" evidence="13">
    <location>
        <begin position="1724"/>
        <end position="1745"/>
    </location>
</feature>
<evidence type="ECO:0000256" key="10">
    <source>
        <dbReference type="ARBA" id="ARBA00024479"/>
    </source>
</evidence>
<proteinExistence type="inferred from homology"/>
<evidence type="ECO:0000256" key="8">
    <source>
        <dbReference type="ARBA" id="ARBA00023055"/>
    </source>
</evidence>
<dbReference type="GO" id="GO:0032266">
    <property type="term" value="F:phosphatidylinositol-3-phosphate binding"/>
    <property type="evidence" value="ECO:0007669"/>
    <property type="project" value="TreeGrafter"/>
</dbReference>
<evidence type="ECO:0000256" key="1">
    <source>
        <dbReference type="ARBA" id="ARBA00004406"/>
    </source>
</evidence>
<accession>A0A0F4GGR4</accession>
<dbReference type="GO" id="GO:0000422">
    <property type="term" value="P:autophagy of mitochondrion"/>
    <property type="evidence" value="ECO:0007669"/>
    <property type="project" value="TreeGrafter"/>
</dbReference>
<keyword evidence="15" id="KW-1185">Reference proteome</keyword>
<keyword evidence="8" id="KW-0445">Lipid transport</keyword>
<feature type="region of interest" description="Disordered" evidence="13">
    <location>
        <begin position="2043"/>
        <end position="2076"/>
    </location>
</feature>
<comment type="similarity">
    <text evidence="3">Belongs to the ATG2 family.</text>
</comment>
<feature type="region of interest" description="Disordered" evidence="13">
    <location>
        <begin position="612"/>
        <end position="662"/>
    </location>
</feature>
<comment type="catalytic activity">
    <reaction evidence="11">
        <text>a 1,2-diacyl-sn-glycero-3-phosphoethanolamine(in) = a 1,2-diacyl-sn-glycero-3-phosphoethanolamine(out)</text>
        <dbReference type="Rhea" id="RHEA:38895"/>
        <dbReference type="ChEBI" id="CHEBI:64612"/>
    </reaction>
</comment>
<gene>
    <name evidence="14" type="ORF">TI39_contig613g00025</name>
</gene>
<comment type="caution">
    <text evidence="14">The sequence shown here is derived from an EMBL/GenBank/DDBJ whole genome shotgun (WGS) entry which is preliminary data.</text>
</comment>
<organism evidence="14 15">
    <name type="scientific">Zymoseptoria brevis</name>
    <dbReference type="NCBI Taxonomy" id="1047168"/>
    <lineage>
        <taxon>Eukaryota</taxon>
        <taxon>Fungi</taxon>
        <taxon>Dikarya</taxon>
        <taxon>Ascomycota</taxon>
        <taxon>Pezizomycotina</taxon>
        <taxon>Dothideomycetes</taxon>
        <taxon>Dothideomycetidae</taxon>
        <taxon>Mycosphaerellales</taxon>
        <taxon>Mycosphaerellaceae</taxon>
        <taxon>Zymoseptoria</taxon>
    </lineage>
</organism>
<feature type="compositionally biased region" description="Low complexity" evidence="13">
    <location>
        <begin position="450"/>
        <end position="463"/>
    </location>
</feature>
<name>A0A0F4GGR4_9PEZI</name>
<dbReference type="GO" id="GO:0005789">
    <property type="term" value="C:endoplasmic reticulum membrane"/>
    <property type="evidence" value="ECO:0007669"/>
    <property type="project" value="UniProtKB-SubCell"/>
</dbReference>
<feature type="region of interest" description="Disordered" evidence="13">
    <location>
        <begin position="1721"/>
        <end position="1756"/>
    </location>
</feature>
<dbReference type="Pfam" id="PF13329">
    <property type="entry name" value="ATG2_CAD"/>
    <property type="match status" value="1"/>
</dbReference>
<comment type="subcellular location">
    <subcellularLocation>
        <location evidence="1">Endoplasmic reticulum membrane</location>
        <topology evidence="1">Peripheral membrane protein</topology>
    </subcellularLocation>
    <subcellularLocation>
        <location evidence="2">Preautophagosomal structure membrane</location>
        <topology evidence="2">Peripheral membrane protein</topology>
    </subcellularLocation>
</comment>
<evidence type="ECO:0000256" key="6">
    <source>
        <dbReference type="ARBA" id="ARBA00022824"/>
    </source>
</evidence>
<feature type="compositionally biased region" description="Polar residues" evidence="13">
    <location>
        <begin position="327"/>
        <end position="336"/>
    </location>
</feature>
<dbReference type="GO" id="GO:0061908">
    <property type="term" value="C:phagophore"/>
    <property type="evidence" value="ECO:0007669"/>
    <property type="project" value="TreeGrafter"/>
</dbReference>
<dbReference type="GO" id="GO:0006869">
    <property type="term" value="P:lipid transport"/>
    <property type="evidence" value="ECO:0007669"/>
    <property type="project" value="UniProtKB-KW"/>
</dbReference>
<feature type="region of interest" description="Disordered" evidence="13">
    <location>
        <begin position="300"/>
        <end position="336"/>
    </location>
</feature>
<evidence type="ECO:0000256" key="5">
    <source>
        <dbReference type="ARBA" id="ARBA00022448"/>
    </source>
</evidence>
<dbReference type="PANTHER" id="PTHR13190">
    <property type="entry name" value="AUTOPHAGY-RELATED 2, ISOFORM A"/>
    <property type="match status" value="1"/>
</dbReference>
<evidence type="ECO:0000256" key="4">
    <source>
        <dbReference type="ARBA" id="ARBA00018070"/>
    </source>
</evidence>
<feature type="compositionally biased region" description="Basic residues" evidence="13">
    <location>
        <begin position="127"/>
        <end position="137"/>
    </location>
</feature>
<dbReference type="GO" id="GO:0000045">
    <property type="term" value="P:autophagosome assembly"/>
    <property type="evidence" value="ECO:0007669"/>
    <property type="project" value="TreeGrafter"/>
</dbReference>
<dbReference type="GO" id="GO:0061723">
    <property type="term" value="P:glycophagy"/>
    <property type="evidence" value="ECO:0007669"/>
    <property type="project" value="TreeGrafter"/>
</dbReference>
<feature type="compositionally biased region" description="Basic residues" evidence="13">
    <location>
        <begin position="1746"/>
        <end position="1756"/>
    </location>
</feature>